<name>A0ABD5V6S3_9EURY</name>
<dbReference type="EMBL" id="JBHSXQ010000003">
    <property type="protein sequence ID" value="MFC6905830.1"/>
    <property type="molecule type" value="Genomic_DNA"/>
</dbReference>
<dbReference type="Pfam" id="PF24035">
    <property type="entry name" value="DUF7344"/>
    <property type="match status" value="1"/>
</dbReference>
<evidence type="ECO:0000313" key="3">
    <source>
        <dbReference type="Proteomes" id="UP001596312"/>
    </source>
</evidence>
<dbReference type="InterPro" id="IPR055768">
    <property type="entry name" value="DUF7344"/>
</dbReference>
<dbReference type="RefSeq" id="WP_340604360.1">
    <property type="nucleotide sequence ID" value="NZ_JBBMXV010000003.1"/>
</dbReference>
<proteinExistence type="predicted"/>
<feature type="domain" description="DUF7344" evidence="1">
    <location>
        <begin position="15"/>
        <end position="87"/>
    </location>
</feature>
<sequence>MTTMNKSAQLDLTLQVLTPRYRRWILHLLISRDISTVDKLLTELAIVTDNTDDTLTESELMVRLQQIDLPKLESADLIMYDHEDGEIHLRDLSDEAQELLSMTKQWENQAVQERLSEEMH</sequence>
<reference evidence="2 3" key="1">
    <citation type="journal article" date="2019" name="Int. J. Syst. Evol. Microbiol.">
        <title>The Global Catalogue of Microorganisms (GCM) 10K type strain sequencing project: providing services to taxonomists for standard genome sequencing and annotation.</title>
        <authorList>
            <consortium name="The Broad Institute Genomics Platform"/>
            <consortium name="The Broad Institute Genome Sequencing Center for Infectious Disease"/>
            <person name="Wu L."/>
            <person name="Ma J."/>
        </authorList>
    </citation>
    <scope>NUCLEOTIDE SEQUENCE [LARGE SCALE GENOMIC DNA]</scope>
    <source>
        <strain evidence="2 3">CGMCC 1.3240</strain>
    </source>
</reference>
<dbReference type="Proteomes" id="UP001596312">
    <property type="component" value="Unassembled WGS sequence"/>
</dbReference>
<accession>A0ABD5V6S3</accession>
<comment type="caution">
    <text evidence="2">The sequence shown here is derived from an EMBL/GenBank/DDBJ whole genome shotgun (WGS) entry which is preliminary data.</text>
</comment>
<protein>
    <recommendedName>
        <fullName evidence="1">DUF7344 domain-containing protein</fullName>
    </recommendedName>
</protein>
<keyword evidence="3" id="KW-1185">Reference proteome</keyword>
<dbReference type="AlphaFoldDB" id="A0ABD5V6S3"/>
<evidence type="ECO:0000259" key="1">
    <source>
        <dbReference type="Pfam" id="PF24035"/>
    </source>
</evidence>
<evidence type="ECO:0000313" key="2">
    <source>
        <dbReference type="EMBL" id="MFC6905830.1"/>
    </source>
</evidence>
<organism evidence="2 3">
    <name type="scientific">Halalkalicoccus tibetensis</name>
    <dbReference type="NCBI Taxonomy" id="175632"/>
    <lineage>
        <taxon>Archaea</taxon>
        <taxon>Methanobacteriati</taxon>
        <taxon>Methanobacteriota</taxon>
        <taxon>Stenosarchaea group</taxon>
        <taxon>Halobacteria</taxon>
        <taxon>Halobacteriales</taxon>
        <taxon>Halococcaceae</taxon>
        <taxon>Halalkalicoccus</taxon>
    </lineage>
</organism>
<gene>
    <name evidence="2" type="ORF">ACFQGH_11560</name>
</gene>